<dbReference type="InterPro" id="IPR012549">
    <property type="entry name" value="EptA-like_N"/>
</dbReference>
<evidence type="ECO:0000256" key="2">
    <source>
        <dbReference type="SAM" id="Phobius"/>
    </source>
</evidence>
<dbReference type="GO" id="GO:0016776">
    <property type="term" value="F:phosphotransferase activity, phosphate group as acceptor"/>
    <property type="evidence" value="ECO:0007669"/>
    <property type="project" value="TreeGrafter"/>
</dbReference>
<feature type="transmembrane region" description="Helical" evidence="2">
    <location>
        <begin position="54"/>
        <end position="72"/>
    </location>
</feature>
<keyword evidence="2" id="KW-1133">Transmembrane helix</keyword>
<evidence type="ECO:0000259" key="3">
    <source>
        <dbReference type="Pfam" id="PF00884"/>
    </source>
</evidence>
<evidence type="ECO:0000259" key="4">
    <source>
        <dbReference type="Pfam" id="PF08019"/>
    </source>
</evidence>
<comment type="subcellular location">
    <subcellularLocation>
        <location evidence="1">Cell inner membrane</location>
        <topology evidence="1">Multi-pass membrane protein</topology>
    </subcellularLocation>
</comment>
<keyword evidence="2" id="KW-0472">Membrane</keyword>
<feature type="domain" description="Phosphoethanolamine transferase N-terminal" evidence="4">
    <location>
        <begin position="70"/>
        <end position="182"/>
    </location>
</feature>
<evidence type="ECO:0000256" key="1">
    <source>
        <dbReference type="ARBA" id="ARBA00004429"/>
    </source>
</evidence>
<name>A0A2P1NNL1_9BURK</name>
<dbReference type="EMBL" id="CP027792">
    <property type="protein sequence ID" value="AVP58603.1"/>
    <property type="molecule type" value="Genomic_DNA"/>
</dbReference>
<dbReference type="InterPro" id="IPR040423">
    <property type="entry name" value="PEA_transferase"/>
</dbReference>
<dbReference type="InterPro" id="IPR017850">
    <property type="entry name" value="Alkaline_phosphatase_core_sf"/>
</dbReference>
<protein>
    <submittedName>
        <fullName evidence="5">Sulfatase</fullName>
    </submittedName>
</protein>
<dbReference type="Pfam" id="PF08019">
    <property type="entry name" value="EptA_B_N"/>
    <property type="match status" value="1"/>
</dbReference>
<dbReference type="InterPro" id="IPR000917">
    <property type="entry name" value="Sulfatase_N"/>
</dbReference>
<feature type="transmembrane region" description="Helical" evidence="2">
    <location>
        <begin position="79"/>
        <end position="101"/>
    </location>
</feature>
<evidence type="ECO:0000313" key="5">
    <source>
        <dbReference type="EMBL" id="AVP58603.1"/>
    </source>
</evidence>
<dbReference type="Pfam" id="PF00884">
    <property type="entry name" value="Sulfatase"/>
    <property type="match status" value="1"/>
</dbReference>
<proteinExistence type="predicted"/>
<reference evidence="6" key="1">
    <citation type="submission" date="2018-03" db="EMBL/GenBank/DDBJ databases">
        <title>Genome sequencing of Melaminivora sp. strain SC2-7.</title>
        <authorList>
            <person name="Kim S.-J."/>
            <person name="Heo J."/>
            <person name="Ahn J.-H."/>
            <person name="Kwon S.-W."/>
        </authorList>
    </citation>
    <scope>NUCLEOTIDE SEQUENCE [LARGE SCALE GENOMIC DNA]</scope>
    <source>
        <strain evidence="6">SC2-7</strain>
    </source>
</reference>
<gene>
    <name evidence="5" type="ORF">C7H73_13645</name>
</gene>
<sequence length="537" mass="58804">MGAAGTGFKTLYSRPFSPSRCPLMRTPALPNATTLAFLAWTVLFAPPLLGTPDLRTGVLVPLSALLWWPLVYLRPTRALALLALVLAGAANVVHIHYFGVLVDDSFMLTAARTNAGELREFASALSVDVLGWLLAWLAVATLASVLVLRHAPHWRALRSQPGGRRVLWLVLCAWVVLCGWAFSRESLSKRFVYRLRHAYPLQVVSAAVRQTEIAAALLYQPRLPTAPVAGPQVDTVVVVLGESASAARWSLLGYAQEDTNAPLRAIEGLQTARTMAHGFVTSTALPFLLTGMDMGASVEQAAPTFLDLAHSPQAGYKTFVFSNSRAFDTQEDFFLRALRRSADVYRKVGDGEHDGVLTPHLEAALADPAPRKLIVLHTYGSHTQLEQRYPARDYRLPDAYDNTIRYTSDLLAQWIALADQRSAAQTALLLYASDHGMILPPCASDYRHGLSVTSLEVPLLAWGNARLRQSLSELLPRFTEQDKVDARHSNALLARLALRATGFSDVAAAPAWTETDAPRYKGRPWGEVKRGDACTPQ</sequence>
<feature type="transmembrane region" description="Helical" evidence="2">
    <location>
        <begin position="28"/>
        <end position="48"/>
    </location>
</feature>
<evidence type="ECO:0000313" key="6">
    <source>
        <dbReference type="Proteomes" id="UP000241829"/>
    </source>
</evidence>
<dbReference type="OrthoDB" id="9786870at2"/>
<organism evidence="5 6">
    <name type="scientific">Pulveribacter suum</name>
    <dbReference type="NCBI Taxonomy" id="2116657"/>
    <lineage>
        <taxon>Bacteria</taxon>
        <taxon>Pseudomonadati</taxon>
        <taxon>Pseudomonadota</taxon>
        <taxon>Betaproteobacteria</taxon>
        <taxon>Burkholderiales</taxon>
        <taxon>Comamonadaceae</taxon>
        <taxon>Pulveribacter</taxon>
    </lineage>
</organism>
<dbReference type="KEGG" id="melm:C7H73_13645"/>
<dbReference type="SUPFAM" id="SSF53649">
    <property type="entry name" value="Alkaline phosphatase-like"/>
    <property type="match status" value="1"/>
</dbReference>
<dbReference type="GO" id="GO:0009244">
    <property type="term" value="P:lipopolysaccharide core region biosynthetic process"/>
    <property type="evidence" value="ECO:0007669"/>
    <property type="project" value="TreeGrafter"/>
</dbReference>
<dbReference type="Proteomes" id="UP000241829">
    <property type="component" value="Chromosome"/>
</dbReference>
<keyword evidence="6" id="KW-1185">Reference proteome</keyword>
<dbReference type="PANTHER" id="PTHR30443:SF2">
    <property type="entry name" value="PHOSPHOETHANOLAMINE TRANSFERASE EPTC"/>
    <property type="match status" value="1"/>
</dbReference>
<keyword evidence="2" id="KW-0812">Transmembrane</keyword>
<feature type="domain" description="Sulfatase N-terminal" evidence="3">
    <location>
        <begin position="235"/>
        <end position="480"/>
    </location>
</feature>
<accession>A0A2P1NNL1</accession>
<feature type="transmembrane region" description="Helical" evidence="2">
    <location>
        <begin position="121"/>
        <end position="146"/>
    </location>
</feature>
<dbReference type="GO" id="GO:0005886">
    <property type="term" value="C:plasma membrane"/>
    <property type="evidence" value="ECO:0007669"/>
    <property type="project" value="UniProtKB-SubCell"/>
</dbReference>
<dbReference type="AlphaFoldDB" id="A0A2P1NNL1"/>
<dbReference type="PANTHER" id="PTHR30443">
    <property type="entry name" value="INNER MEMBRANE PROTEIN"/>
    <property type="match status" value="1"/>
</dbReference>
<dbReference type="Gene3D" id="3.40.720.10">
    <property type="entry name" value="Alkaline Phosphatase, subunit A"/>
    <property type="match status" value="1"/>
</dbReference>
<feature type="transmembrane region" description="Helical" evidence="2">
    <location>
        <begin position="166"/>
        <end position="183"/>
    </location>
</feature>